<dbReference type="Proteomes" id="UP000472355">
    <property type="component" value="Unassembled WGS sequence"/>
</dbReference>
<dbReference type="AlphaFoldDB" id="A0A6M0STE2"/>
<evidence type="ECO:0000313" key="4">
    <source>
        <dbReference type="Proteomes" id="UP000472355"/>
    </source>
</evidence>
<protein>
    <submittedName>
        <fullName evidence="3">Phage scaffold protein</fullName>
    </submittedName>
</protein>
<name>A0A6M0STE2_CLOBO</name>
<accession>A0A6M0STE2</accession>
<sequence length="205" mass="23262">MAKLKEILGEYFSQIPEDLQSKYEKIDLVDSGEYVKKSDYDELEKTTKQYRKDIKKRDDDLKDLGEKAKDSEELNKEILRLQGENQKATELHEAELKQIRFDAALEKKLGDFKPKNLEILKKALEMEKISLDGENLLGLDEQITKLKESDSYLFGDEPPQGGTGSLGGGSSLTDDAKDQVSLGVRLAEQRKNANQATEVQNKFFN</sequence>
<proteinExistence type="predicted"/>
<keyword evidence="1" id="KW-0175">Coiled coil</keyword>
<dbReference type="InterPro" id="IPR009636">
    <property type="entry name" value="SCAF"/>
</dbReference>
<feature type="region of interest" description="Disordered" evidence="2">
    <location>
        <begin position="150"/>
        <end position="175"/>
    </location>
</feature>
<reference evidence="3 4" key="1">
    <citation type="submission" date="2019-02" db="EMBL/GenBank/DDBJ databases">
        <title>Genome sequencing of Clostridium botulinum clinical isolates.</title>
        <authorList>
            <person name="Brunt J."/>
            <person name="Van Vliet A.H.M."/>
            <person name="Stringer S.C."/>
            <person name="Grant K.A."/>
            <person name="Carter A.C."/>
            <person name="Peck M.W."/>
        </authorList>
    </citation>
    <scope>NUCLEOTIDE SEQUENCE [LARGE SCALE GENOMIC DNA]</scope>
    <source>
        <strain evidence="3 4">H113700579</strain>
    </source>
</reference>
<feature type="compositionally biased region" description="Gly residues" evidence="2">
    <location>
        <begin position="161"/>
        <end position="170"/>
    </location>
</feature>
<evidence type="ECO:0000313" key="3">
    <source>
        <dbReference type="EMBL" id="NFA44580.1"/>
    </source>
</evidence>
<evidence type="ECO:0000256" key="2">
    <source>
        <dbReference type="SAM" id="MobiDB-lite"/>
    </source>
</evidence>
<organism evidence="3 4">
    <name type="scientific">Clostridium botulinum</name>
    <dbReference type="NCBI Taxonomy" id="1491"/>
    <lineage>
        <taxon>Bacteria</taxon>
        <taxon>Bacillati</taxon>
        <taxon>Bacillota</taxon>
        <taxon>Clostridia</taxon>
        <taxon>Eubacteriales</taxon>
        <taxon>Clostridiaceae</taxon>
        <taxon>Clostridium</taxon>
    </lineage>
</organism>
<dbReference type="Pfam" id="PF06810">
    <property type="entry name" value="Phage_scaffold"/>
    <property type="match status" value="1"/>
</dbReference>
<evidence type="ECO:0000256" key="1">
    <source>
        <dbReference type="SAM" id="Coils"/>
    </source>
</evidence>
<comment type="caution">
    <text evidence="3">The sequence shown here is derived from an EMBL/GenBank/DDBJ whole genome shotgun (WGS) entry which is preliminary data.</text>
</comment>
<feature type="coiled-coil region" evidence="1">
    <location>
        <begin position="64"/>
        <end position="91"/>
    </location>
</feature>
<gene>
    <name evidence="3" type="ORF">EXM65_19005</name>
</gene>
<dbReference type="EMBL" id="SGKU01000106">
    <property type="protein sequence ID" value="NFA44580.1"/>
    <property type="molecule type" value="Genomic_DNA"/>
</dbReference>